<accession>A0A9W6X4Q5</accession>
<name>A0A9W6X4Q5_9STRA</name>
<organism evidence="1 2">
    <name type="scientific">Phytophthora lilii</name>
    <dbReference type="NCBI Taxonomy" id="2077276"/>
    <lineage>
        <taxon>Eukaryota</taxon>
        <taxon>Sar</taxon>
        <taxon>Stramenopiles</taxon>
        <taxon>Oomycota</taxon>
        <taxon>Peronosporomycetes</taxon>
        <taxon>Peronosporales</taxon>
        <taxon>Peronosporaceae</taxon>
        <taxon>Phytophthora</taxon>
    </lineage>
</organism>
<dbReference type="Proteomes" id="UP001165083">
    <property type="component" value="Unassembled WGS sequence"/>
</dbReference>
<comment type="caution">
    <text evidence="1">The sequence shown here is derived from an EMBL/GenBank/DDBJ whole genome shotgun (WGS) entry which is preliminary data.</text>
</comment>
<dbReference type="EMBL" id="BSXW01000831">
    <property type="protein sequence ID" value="GMF30348.1"/>
    <property type="molecule type" value="Genomic_DNA"/>
</dbReference>
<sequence>MSLRAVGDENWLHSRGSFRIRVEMISFQPRDVVVWVKPEVWRKLKLVGVRSHDIRDAVRTDEASTQFPFTVGCRGGSCQPTSCACCSTGCYGSCTIEWHTAYDRNRPQDLFTQGDEVLHDTKHLDLARVARAVGTMQSATNLSWYPRSAWNGDMPIDECTLKLYANSVSGKRSSQLSW</sequence>
<keyword evidence="2" id="KW-1185">Reference proteome</keyword>
<evidence type="ECO:0000313" key="1">
    <source>
        <dbReference type="EMBL" id="GMF30348.1"/>
    </source>
</evidence>
<protein>
    <submittedName>
        <fullName evidence="1">Unnamed protein product</fullName>
    </submittedName>
</protein>
<dbReference type="AlphaFoldDB" id="A0A9W6X4Q5"/>
<evidence type="ECO:0000313" key="2">
    <source>
        <dbReference type="Proteomes" id="UP001165083"/>
    </source>
</evidence>
<gene>
    <name evidence="1" type="ORF">Plil01_001293100</name>
</gene>
<proteinExistence type="predicted"/>
<reference evidence="1" key="1">
    <citation type="submission" date="2023-04" db="EMBL/GenBank/DDBJ databases">
        <title>Phytophthora lilii NBRC 32176.</title>
        <authorList>
            <person name="Ichikawa N."/>
            <person name="Sato H."/>
            <person name="Tonouchi N."/>
        </authorList>
    </citation>
    <scope>NUCLEOTIDE SEQUENCE</scope>
    <source>
        <strain evidence="1">NBRC 32176</strain>
    </source>
</reference>